<dbReference type="SUPFAM" id="SSF48695">
    <property type="entry name" value="Multiheme cytochromes"/>
    <property type="match status" value="1"/>
</dbReference>
<dbReference type="Proteomes" id="UP000094296">
    <property type="component" value="Unassembled WGS sequence"/>
</dbReference>
<dbReference type="RefSeq" id="WP_069644115.1">
    <property type="nucleotide sequence ID" value="NZ_MIJE01000034.1"/>
</dbReference>
<gene>
    <name evidence="3" type="ORF">BHF68_10630</name>
</gene>
<reference evidence="3 4" key="1">
    <citation type="submission" date="2016-09" db="EMBL/GenBank/DDBJ databases">
        <title>Draft genome sequence for the type strain of Desulfuribacillus alkaliarsenatis AHT28, an obligately anaerobic, sulfidogenic bacterium isolated from Russian soda lake sediments.</title>
        <authorList>
            <person name="Abin C.A."/>
            <person name="Hollibaugh J.T."/>
        </authorList>
    </citation>
    <scope>NUCLEOTIDE SEQUENCE [LARGE SCALE GENOMIC DNA]</scope>
    <source>
        <strain evidence="3 4">AHT28</strain>
    </source>
</reference>
<dbReference type="Gene3D" id="1.10.1130.10">
    <property type="entry name" value="Flavocytochrome C3, Chain A"/>
    <property type="match status" value="1"/>
</dbReference>
<accession>A0A1E5FZ45</accession>
<feature type="signal peptide" evidence="2">
    <location>
        <begin position="1"/>
        <end position="19"/>
    </location>
</feature>
<dbReference type="PROSITE" id="PS51257">
    <property type="entry name" value="PROKAR_LIPOPROTEIN"/>
    <property type="match status" value="1"/>
</dbReference>
<evidence type="ECO:0000256" key="1">
    <source>
        <dbReference type="ARBA" id="ARBA00022729"/>
    </source>
</evidence>
<protein>
    <submittedName>
        <fullName evidence="3">Uncharacterized protein</fullName>
    </submittedName>
</protein>
<dbReference type="AlphaFoldDB" id="A0A1E5FZ45"/>
<evidence type="ECO:0000313" key="4">
    <source>
        <dbReference type="Proteomes" id="UP000094296"/>
    </source>
</evidence>
<evidence type="ECO:0000313" key="3">
    <source>
        <dbReference type="EMBL" id="OEF95843.1"/>
    </source>
</evidence>
<dbReference type="GO" id="GO:0042279">
    <property type="term" value="F:nitrite reductase (cytochrome, ammonia-forming) activity"/>
    <property type="evidence" value="ECO:0007669"/>
    <property type="project" value="InterPro"/>
</dbReference>
<dbReference type="STRING" id="766136.BHF68_10630"/>
<dbReference type="Pfam" id="PF02335">
    <property type="entry name" value="Cytochrom_C552"/>
    <property type="match status" value="1"/>
</dbReference>
<dbReference type="PANTHER" id="PTHR35038">
    <property type="entry name" value="DISSIMILATORY SULFITE REDUCTASE SIRA"/>
    <property type="match status" value="1"/>
</dbReference>
<dbReference type="InterPro" id="IPR051829">
    <property type="entry name" value="Multiheme_Cytochr_ET"/>
</dbReference>
<evidence type="ECO:0000256" key="2">
    <source>
        <dbReference type="SAM" id="SignalP"/>
    </source>
</evidence>
<sequence length="334" mass="35824">MKKALVLMLVFIAAMFVFTGCEDAIDAPVVPAGPSDLAIAEKITEEWATTGKVFATYSIVERHYGETTNANSCLHCHDGATFAAGISGELAGSHFTGMDCAACHSGVGANFIETGLVDASLPYFNNTYITESFETDSSALCIACHNGRRNPSAKLANYIEGEAGFMYNHYGPAALVSGQGGMQFPDVDYATSPVHTDMSCVGCHMPETGDGYKSHTFKATVEGCQDCHSSATDFNFRGFQDKVKDNLKVVYDAAFEASGAAEVRFGGGAGITFVDASGETIAPNKENIAPEVFAAMYNYYMIYRDGSYGVHNPVYTKSLLNVPYEKITGQTLEW</sequence>
<comment type="caution">
    <text evidence="3">The sequence shown here is derived from an EMBL/GenBank/DDBJ whole genome shotgun (WGS) entry which is preliminary data.</text>
</comment>
<keyword evidence="1 2" id="KW-0732">Signal</keyword>
<dbReference type="GO" id="GO:0042597">
    <property type="term" value="C:periplasmic space"/>
    <property type="evidence" value="ECO:0007669"/>
    <property type="project" value="InterPro"/>
</dbReference>
<dbReference type="InterPro" id="IPR003321">
    <property type="entry name" value="Cyt_c552"/>
</dbReference>
<dbReference type="EMBL" id="MIJE01000034">
    <property type="protein sequence ID" value="OEF95843.1"/>
    <property type="molecule type" value="Genomic_DNA"/>
</dbReference>
<organism evidence="3 4">
    <name type="scientific">Desulfuribacillus alkaliarsenatis</name>
    <dbReference type="NCBI Taxonomy" id="766136"/>
    <lineage>
        <taxon>Bacteria</taxon>
        <taxon>Bacillati</taxon>
        <taxon>Bacillota</taxon>
        <taxon>Desulfuribacillia</taxon>
        <taxon>Desulfuribacillales</taxon>
        <taxon>Desulfuribacillaceae</taxon>
        <taxon>Desulfuribacillus</taxon>
    </lineage>
</organism>
<dbReference type="InterPro" id="IPR036280">
    <property type="entry name" value="Multihaem_cyt_sf"/>
</dbReference>
<keyword evidence="4" id="KW-1185">Reference proteome</keyword>
<proteinExistence type="predicted"/>
<name>A0A1E5FZ45_9FIRM</name>
<feature type="chain" id="PRO_5038434657" evidence="2">
    <location>
        <begin position="20"/>
        <end position="334"/>
    </location>
</feature>